<dbReference type="Pfam" id="PF00496">
    <property type="entry name" value="SBP_bac_5"/>
    <property type="match status" value="1"/>
</dbReference>
<dbReference type="Proteomes" id="UP000021053">
    <property type="component" value="Unassembled WGS sequence"/>
</dbReference>
<dbReference type="PANTHER" id="PTHR30290">
    <property type="entry name" value="PERIPLASMIC BINDING COMPONENT OF ABC TRANSPORTER"/>
    <property type="match status" value="1"/>
</dbReference>
<dbReference type="GO" id="GO:0015833">
    <property type="term" value="P:peptide transport"/>
    <property type="evidence" value="ECO:0007669"/>
    <property type="project" value="TreeGrafter"/>
</dbReference>
<comment type="caution">
    <text evidence="7">The sequence shown here is derived from an EMBL/GenBank/DDBJ whole genome shotgun (WGS) entry which is preliminary data.</text>
</comment>
<dbReference type="EMBL" id="JFBT01000001">
    <property type="protein sequence ID" value="EXG80464.1"/>
    <property type="molecule type" value="Genomic_DNA"/>
</dbReference>
<dbReference type="InterPro" id="IPR017441">
    <property type="entry name" value="Protein_kinase_ATP_BS"/>
</dbReference>
<proteinExistence type="predicted"/>
<evidence type="ECO:0000313" key="7">
    <source>
        <dbReference type="EMBL" id="EXG80464.1"/>
    </source>
</evidence>
<dbReference type="InterPro" id="IPR000719">
    <property type="entry name" value="Prot_kinase_dom"/>
</dbReference>
<feature type="binding site" evidence="3">
    <location>
        <position position="47"/>
    </location>
    <ligand>
        <name>ATP</name>
        <dbReference type="ChEBI" id="CHEBI:30616"/>
    </ligand>
</feature>
<feature type="domain" description="Protein kinase" evidence="6">
    <location>
        <begin position="15"/>
        <end position="268"/>
    </location>
</feature>
<reference evidence="7 8" key="1">
    <citation type="submission" date="2013-07" db="EMBL/GenBank/DDBJ databases">
        <authorList>
            <consortium name="DOE Joint Genome Institute"/>
            <person name="Eisen J."/>
            <person name="Huntemann M."/>
            <person name="Han J."/>
            <person name="Chen A."/>
            <person name="Kyrpides N."/>
            <person name="Mavromatis K."/>
            <person name="Markowitz V."/>
            <person name="Palaniappan K."/>
            <person name="Ivanova N."/>
            <person name="Schaumberg A."/>
            <person name="Pati A."/>
            <person name="Liolios K."/>
            <person name="Nordberg H.P."/>
            <person name="Cantor M.N."/>
            <person name="Hua S.X."/>
            <person name="Woyke T."/>
        </authorList>
    </citation>
    <scope>NUCLEOTIDE SEQUENCE [LARGE SCALE GENOMIC DNA]</scope>
    <source>
        <strain evidence="7 8">DSM 44712</strain>
    </source>
</reference>
<dbReference type="InterPro" id="IPR011009">
    <property type="entry name" value="Kinase-like_dom_sf"/>
</dbReference>
<dbReference type="AlphaFoldDB" id="A0A010ZP51"/>
<feature type="transmembrane region" description="Helical" evidence="5">
    <location>
        <begin position="347"/>
        <end position="371"/>
    </location>
</feature>
<keyword evidence="8" id="KW-1185">Reference proteome</keyword>
<dbReference type="GO" id="GO:0004672">
    <property type="term" value="F:protein kinase activity"/>
    <property type="evidence" value="ECO:0007669"/>
    <property type="project" value="InterPro"/>
</dbReference>
<keyword evidence="5" id="KW-0472">Membrane</keyword>
<organism evidence="7 8">
    <name type="scientific">Cryptosporangium arvum DSM 44712</name>
    <dbReference type="NCBI Taxonomy" id="927661"/>
    <lineage>
        <taxon>Bacteria</taxon>
        <taxon>Bacillati</taxon>
        <taxon>Actinomycetota</taxon>
        <taxon>Actinomycetes</taxon>
        <taxon>Cryptosporangiales</taxon>
        <taxon>Cryptosporangiaceae</taxon>
        <taxon>Cryptosporangium</taxon>
    </lineage>
</organism>
<evidence type="ECO:0000256" key="4">
    <source>
        <dbReference type="SAM" id="MobiDB-lite"/>
    </source>
</evidence>
<dbReference type="SUPFAM" id="SSF56112">
    <property type="entry name" value="Protein kinase-like (PK-like)"/>
    <property type="match status" value="1"/>
</dbReference>
<keyword evidence="5" id="KW-0812">Transmembrane</keyword>
<dbReference type="Gene3D" id="1.10.510.10">
    <property type="entry name" value="Transferase(Phosphotransferase) domain 1"/>
    <property type="match status" value="1"/>
</dbReference>
<dbReference type="PROSITE" id="PS00107">
    <property type="entry name" value="PROTEIN_KINASE_ATP"/>
    <property type="match status" value="1"/>
</dbReference>
<dbReference type="SUPFAM" id="SSF53850">
    <property type="entry name" value="Periplasmic binding protein-like II"/>
    <property type="match status" value="1"/>
</dbReference>
<dbReference type="CDD" id="cd14014">
    <property type="entry name" value="STKc_PknB_like"/>
    <property type="match status" value="1"/>
</dbReference>
<keyword evidence="1 3" id="KW-0547">Nucleotide-binding</keyword>
<dbReference type="GO" id="GO:1904680">
    <property type="term" value="F:peptide transmembrane transporter activity"/>
    <property type="evidence" value="ECO:0007669"/>
    <property type="project" value="TreeGrafter"/>
</dbReference>
<dbReference type="SMART" id="SM00220">
    <property type="entry name" value="S_TKc"/>
    <property type="match status" value="1"/>
</dbReference>
<evidence type="ECO:0000259" key="6">
    <source>
        <dbReference type="PROSITE" id="PS50011"/>
    </source>
</evidence>
<keyword evidence="5" id="KW-1133">Transmembrane helix</keyword>
<evidence type="ECO:0000256" key="1">
    <source>
        <dbReference type="ARBA" id="ARBA00022741"/>
    </source>
</evidence>
<dbReference type="Gene3D" id="3.30.200.20">
    <property type="entry name" value="Phosphorylase Kinase, domain 1"/>
    <property type="match status" value="1"/>
</dbReference>
<dbReference type="InterPro" id="IPR000914">
    <property type="entry name" value="SBP_5_dom"/>
</dbReference>
<dbReference type="PATRIC" id="fig|927661.3.peg.1512"/>
<feature type="region of interest" description="Disordered" evidence="4">
    <location>
        <begin position="311"/>
        <end position="338"/>
    </location>
</feature>
<dbReference type="GO" id="GO:0005524">
    <property type="term" value="F:ATP binding"/>
    <property type="evidence" value="ECO:0007669"/>
    <property type="project" value="UniProtKB-UniRule"/>
</dbReference>
<evidence type="ECO:0000256" key="5">
    <source>
        <dbReference type="SAM" id="Phobius"/>
    </source>
</evidence>
<protein>
    <submittedName>
        <fullName evidence="7">ABC-type dipeptide transport system, periplasmic component</fullName>
    </submittedName>
</protein>
<dbReference type="Gene3D" id="3.10.105.10">
    <property type="entry name" value="Dipeptide-binding Protein, Domain 3"/>
    <property type="match status" value="1"/>
</dbReference>
<gene>
    <name evidence="7" type="ORF">CryarDRAFT_1538</name>
</gene>
<dbReference type="Pfam" id="PF00069">
    <property type="entry name" value="Pkinase"/>
    <property type="match status" value="1"/>
</dbReference>
<evidence type="ECO:0000313" key="8">
    <source>
        <dbReference type="Proteomes" id="UP000021053"/>
    </source>
</evidence>
<dbReference type="PANTHER" id="PTHR30290:SF83">
    <property type="entry name" value="ABC TRANSPORTER SUBSTRATE-BINDING PROTEIN"/>
    <property type="match status" value="1"/>
</dbReference>
<dbReference type="PROSITE" id="PS00108">
    <property type="entry name" value="PROTEIN_KINASE_ST"/>
    <property type="match status" value="1"/>
</dbReference>
<dbReference type="InterPro" id="IPR039424">
    <property type="entry name" value="SBP_5"/>
</dbReference>
<dbReference type="InterPro" id="IPR008271">
    <property type="entry name" value="Ser/Thr_kinase_AS"/>
</dbReference>
<keyword evidence="2 3" id="KW-0067">ATP-binding</keyword>
<evidence type="ECO:0000256" key="2">
    <source>
        <dbReference type="ARBA" id="ARBA00022840"/>
    </source>
</evidence>
<dbReference type="OrthoDB" id="5240629at2"/>
<evidence type="ECO:0000256" key="3">
    <source>
        <dbReference type="PROSITE-ProRule" id="PRU10141"/>
    </source>
</evidence>
<name>A0A010ZP51_9ACTN</name>
<dbReference type="PROSITE" id="PS50011">
    <property type="entry name" value="PROTEIN_KINASE_DOM"/>
    <property type="match status" value="1"/>
</dbReference>
<dbReference type="HOGENOM" id="CLU_316361_0_0_11"/>
<accession>A0A010ZP51</accession>
<dbReference type="Gene3D" id="3.40.190.10">
    <property type="entry name" value="Periplasmic binding protein-like II"/>
    <property type="match status" value="1"/>
</dbReference>
<sequence length="922" mass="98458">MQPLRDKDPQRLGRYRLVGRLGAGGMGIVYAGVAEEPDGRTRQVAVKVIHPHLADAPEFRTRFRSEATLAARVARFSTAAVLDVDVEGEQPFLVTEFVDGPTLQDVVEEQGPLHGGALDAVAIGIATALVAIHEAGIVHRDLKPSNVILSRFGPRVIDFGIARAADLVSGLTSGAIGSPPYMAPEQFRGSAVTPATDVHAWGAAVCFAGSGTPPFGVGPPEVMLYRTLEREPGLGELDAPLRDLVAAALRKEPGERPGTQELLAALTLQRPGVLPSVPPPARVTPSDADEVSRTTVHLNSPHPLTAEFTTPPPTVGEPDEASGAVGGPVSVAEADRGAGRRGRKRRVALGTTAAAVVLAVAAGAGVIWAQWPEQNHRAVAPSKPDLTVKQYAADDAATGPAPAVPGARRGGTVTVYAQAQYWELDPVQNRYPDGMMGSSRLLARTLTGYREDGLTGATLVGDLATDTGRSSDGGRTWEFTIRPGVKFADGQAVTARDVANGIARSFGERATGFTYLQRWLAGQADFRAVYTGPTPKAPYPPGVEAPDDRTLRLTFPAPHPDLPTVAALPTTAAVPSGWRYSDADPVPVTGPYRVVTHELRKSLTLERNPAWNPATDPIRVAYPERYDVRFLPDRAAVTSLMMSDEQPGSVQLSTLDPTQIENVYDQRQTGRLVDGVGTGHRDLCFNASRVKDPARRRALALAFDPEAALNSTGTDLVGDYASSLLSPRVPGYPANPDRTKRSGDPAKARALLGDARVNLVYAFRDTPDGNQLAAAVKEAFARANVTVELRPVRQDQFAAAIARRTNPYDLYLCEYAPDYLDGNAMLGPLYSSSGIRAVGSTNISYLNEPSVDAELARIATLPDRGDAAEAYGALARRILTEFAPAIPYFDQRRLALRGSQVQGMFVSTFWAVPDVGRVWVRD</sequence>
<dbReference type="RefSeq" id="WP_157017459.1">
    <property type="nucleotide sequence ID" value="NZ_KK073874.1"/>
</dbReference>